<name>A0A2P2PL83_RHIMU</name>
<accession>A0A2P2PL83</accession>
<protein>
    <submittedName>
        <fullName evidence="1">Uncharacterized protein</fullName>
    </submittedName>
</protein>
<dbReference type="EMBL" id="GGEC01075026">
    <property type="protein sequence ID" value="MBX55510.1"/>
    <property type="molecule type" value="Transcribed_RNA"/>
</dbReference>
<evidence type="ECO:0000313" key="1">
    <source>
        <dbReference type="EMBL" id="MBX55510.1"/>
    </source>
</evidence>
<dbReference type="AlphaFoldDB" id="A0A2P2PL83"/>
<organism evidence="1">
    <name type="scientific">Rhizophora mucronata</name>
    <name type="common">Asiatic mangrove</name>
    <dbReference type="NCBI Taxonomy" id="61149"/>
    <lineage>
        <taxon>Eukaryota</taxon>
        <taxon>Viridiplantae</taxon>
        <taxon>Streptophyta</taxon>
        <taxon>Embryophyta</taxon>
        <taxon>Tracheophyta</taxon>
        <taxon>Spermatophyta</taxon>
        <taxon>Magnoliopsida</taxon>
        <taxon>eudicotyledons</taxon>
        <taxon>Gunneridae</taxon>
        <taxon>Pentapetalae</taxon>
        <taxon>rosids</taxon>
        <taxon>fabids</taxon>
        <taxon>Malpighiales</taxon>
        <taxon>Rhizophoraceae</taxon>
        <taxon>Rhizophora</taxon>
    </lineage>
</organism>
<proteinExistence type="predicted"/>
<sequence length="40" mass="4397">MPHIYLISSDALTLVNNAFTMNILLALSRMPSICYLGVLS</sequence>
<reference evidence="1" key="1">
    <citation type="submission" date="2018-02" db="EMBL/GenBank/DDBJ databases">
        <title>Rhizophora mucronata_Transcriptome.</title>
        <authorList>
            <person name="Meera S.P."/>
            <person name="Sreeshan A."/>
            <person name="Augustine A."/>
        </authorList>
    </citation>
    <scope>NUCLEOTIDE SEQUENCE</scope>
    <source>
        <tissue evidence="1">Leaf</tissue>
    </source>
</reference>